<protein>
    <recommendedName>
        <fullName evidence="3">Ava_C0101 and related proteins</fullName>
    </recommendedName>
</protein>
<organism evidence="1 2">
    <name type="scientific">Leifsonia soli</name>
    <dbReference type="NCBI Taxonomy" id="582665"/>
    <lineage>
        <taxon>Bacteria</taxon>
        <taxon>Bacillati</taxon>
        <taxon>Actinomycetota</taxon>
        <taxon>Actinomycetes</taxon>
        <taxon>Micrococcales</taxon>
        <taxon>Microbacteriaceae</taxon>
        <taxon>Leifsonia</taxon>
    </lineage>
</organism>
<name>A0A852SWS4_9MICO</name>
<proteinExistence type="predicted"/>
<dbReference type="Proteomes" id="UP000589620">
    <property type="component" value="Unassembled WGS sequence"/>
</dbReference>
<evidence type="ECO:0000313" key="2">
    <source>
        <dbReference type="Proteomes" id="UP000589620"/>
    </source>
</evidence>
<gene>
    <name evidence="1" type="ORF">BJ963_001038</name>
</gene>
<evidence type="ECO:0000313" key="1">
    <source>
        <dbReference type="EMBL" id="NYD73519.1"/>
    </source>
</evidence>
<dbReference type="RefSeq" id="WP_343037229.1">
    <property type="nucleotide sequence ID" value="NZ_BAAAPX010000001.1"/>
</dbReference>
<dbReference type="EMBL" id="JACCBJ010000001">
    <property type="protein sequence ID" value="NYD73519.1"/>
    <property type="molecule type" value="Genomic_DNA"/>
</dbReference>
<accession>A0A852SWS4</accession>
<reference evidence="1 2" key="1">
    <citation type="submission" date="2020-07" db="EMBL/GenBank/DDBJ databases">
        <title>Sequencing the genomes of 1000 actinobacteria strains.</title>
        <authorList>
            <person name="Klenk H.-P."/>
        </authorList>
    </citation>
    <scope>NUCLEOTIDE SEQUENCE [LARGE SCALE GENOMIC DNA]</scope>
    <source>
        <strain evidence="1 2">DSM 23871</strain>
    </source>
</reference>
<sequence length="295" mass="32359">MDSWTATRDTIHMWTQIVGKIRMALTPPVNHWWHVTLYLSARGLGTGPIPIPSGILDIEFDFVEHELVLRTSDGDLRRFALAGNSVASFYAATREALADLGVPVDIHAVPNEVAVAIPFADDTQHCTYEPEQARAFWRQLIDAQRMLLEFRSGFTGKVSPVHYFWGAMDLAVTRFSGRVAPPHPGGAPNCPDSVMLEGYSHELSSAGFWPGGGAEGAFYSYAYPAPVGFERTPMPDGAFYSDELGEFLLPYENVRRSADPDGLVRAFLEATYRAAADLGQWPAPDATVASPVTVR</sequence>
<evidence type="ECO:0008006" key="3">
    <source>
        <dbReference type="Google" id="ProtNLM"/>
    </source>
</evidence>
<dbReference type="Pfam" id="PF19459">
    <property type="entry name" value="DUF5996"/>
    <property type="match status" value="1"/>
</dbReference>
<comment type="caution">
    <text evidence="1">The sequence shown here is derived from an EMBL/GenBank/DDBJ whole genome shotgun (WGS) entry which is preliminary data.</text>
</comment>
<dbReference type="InterPro" id="IPR046038">
    <property type="entry name" value="DUF5996"/>
</dbReference>
<dbReference type="AlphaFoldDB" id="A0A852SWS4"/>
<keyword evidence="2" id="KW-1185">Reference proteome</keyword>